<organism evidence="2 3">
    <name type="scientific">Streptomyces ambofaciens (strain ATCC 23877 / 3486 / DSM 40053 / JCM 4204 / NBRC 12836 / NRRL B-2516)</name>
    <dbReference type="NCBI Taxonomy" id="278992"/>
    <lineage>
        <taxon>Bacteria</taxon>
        <taxon>Bacillati</taxon>
        <taxon>Actinomycetota</taxon>
        <taxon>Actinomycetes</taxon>
        <taxon>Kitasatosporales</taxon>
        <taxon>Streptomycetaceae</taxon>
        <taxon>Streptomyces</taxon>
    </lineage>
</organism>
<evidence type="ECO:0000256" key="1">
    <source>
        <dbReference type="SAM" id="MobiDB-lite"/>
    </source>
</evidence>
<proteinExistence type="predicted"/>
<dbReference type="Proteomes" id="UP000061018">
    <property type="component" value="Plasmid pSAM1"/>
</dbReference>
<reference evidence="3" key="1">
    <citation type="journal article" date="2015" name="J. Biotechnol.">
        <title>Complete genome sequence of Streptomyces ambofaciens ATCC 23877, the spiramycin producer.</title>
        <authorList>
            <person name="Thibessard A."/>
            <person name="Haas D."/>
            <person name="Gerbaud C."/>
            <person name="Aigle B."/>
            <person name="Lautru S."/>
            <person name="Pernodet J.L."/>
            <person name="Leblond P."/>
        </authorList>
    </citation>
    <scope>NUCLEOTIDE SEQUENCE [LARGE SCALE GENOMIC DNA]</scope>
    <source>
        <strain evidence="3">ATCC 23877 / 3486 / DSM 40053 / JCM 4204 / NBRC 12836 / NRRL B-2516</strain>
        <plasmid evidence="3">pSAM1</plasmid>
    </source>
</reference>
<dbReference type="AlphaFoldDB" id="A0A0K2B6L7"/>
<name>A0A0K2B6L7_STRA7</name>
<evidence type="ECO:0000313" key="3">
    <source>
        <dbReference type="Proteomes" id="UP000061018"/>
    </source>
</evidence>
<keyword evidence="2" id="KW-0614">Plasmid</keyword>
<accession>A0A0K2B6L7</accession>
<sequence length="53" mass="5793">MAYTAYMPPVGGGKQSHPEITDHCRPDNEPTHPEHDYPTAGPARCNRCGATEK</sequence>
<dbReference type="RefSeq" id="WP_159042073.1">
    <property type="nucleotide sequence ID" value="NZ_CP012383.1"/>
</dbReference>
<geneLocation type="plasmid" evidence="2 3">
    <name>pSAM1</name>
</geneLocation>
<dbReference type="KEGG" id="samb:SAM23877_p102"/>
<feature type="compositionally biased region" description="Basic and acidic residues" evidence="1">
    <location>
        <begin position="16"/>
        <end position="37"/>
    </location>
</feature>
<dbReference type="EMBL" id="CP012383">
    <property type="protein sequence ID" value="AKZ60811.1"/>
    <property type="molecule type" value="Genomic_DNA"/>
</dbReference>
<evidence type="ECO:0000313" key="2">
    <source>
        <dbReference type="EMBL" id="AKZ60811.1"/>
    </source>
</evidence>
<feature type="region of interest" description="Disordered" evidence="1">
    <location>
        <begin position="1"/>
        <end position="53"/>
    </location>
</feature>
<gene>
    <name evidence="2" type="ORF">SAM23877_p102</name>
</gene>
<protein>
    <submittedName>
        <fullName evidence="2">Uncharacterized protein</fullName>
    </submittedName>
</protein>